<dbReference type="EMBL" id="JH159153">
    <property type="protein sequence ID" value="EGZ20559.1"/>
    <property type="molecule type" value="Genomic_DNA"/>
</dbReference>
<dbReference type="AlphaFoldDB" id="G4ZA10"/>
<dbReference type="InParanoid" id="G4ZA10"/>
<feature type="compositionally biased region" description="Acidic residues" evidence="1">
    <location>
        <begin position="249"/>
        <end position="258"/>
    </location>
</feature>
<name>G4ZA10_PHYSP</name>
<evidence type="ECO:0000313" key="3">
    <source>
        <dbReference type="Proteomes" id="UP000002640"/>
    </source>
</evidence>
<evidence type="ECO:0008006" key="4">
    <source>
        <dbReference type="Google" id="ProtNLM"/>
    </source>
</evidence>
<evidence type="ECO:0000313" key="2">
    <source>
        <dbReference type="EMBL" id="EGZ20559.1"/>
    </source>
</evidence>
<sequence>MEVQGTTKGKATTTRRASVTITLGWEPVYVFEMWIIDHNVGVDVVLGTDFMIPAGIRLDIFNAAAKLPDEVMIPLIKTQNMVDEAEGVHVNGGPVDVLQIPGREWKDFRLQRKRPSPTTHVPWTRRTDKLIPTVKRFHKGHPQRIRLTNLDNRLTICPAHTTFVVWVPIGSLPKSEGYVRLDSDKYREWQVIAYEAARDTTLLKWEAELYAQWLAAQPSAVDRPDYPTPTGLLRRPPEDSQDEHSSESPDSDGGEDSDGLPVGNDPESAPEEVAQRIVAAVDDSTGVTLNTRVEAADLETSERPAEGDESSGTGMDEPTESKSAKD</sequence>
<dbReference type="KEGG" id="psoj:PHYSODRAFT_491597"/>
<protein>
    <recommendedName>
        <fullName evidence="4">Peptidase A2 domain-containing protein</fullName>
    </recommendedName>
</protein>
<gene>
    <name evidence="2" type="ORF">PHYSODRAFT_491597</name>
</gene>
<evidence type="ECO:0000256" key="1">
    <source>
        <dbReference type="SAM" id="MobiDB-lite"/>
    </source>
</evidence>
<dbReference type="RefSeq" id="XP_009523276.1">
    <property type="nucleotide sequence ID" value="XM_009524981.1"/>
</dbReference>
<feature type="region of interest" description="Disordered" evidence="1">
    <location>
        <begin position="220"/>
        <end position="326"/>
    </location>
</feature>
<keyword evidence="3" id="KW-1185">Reference proteome</keyword>
<accession>G4ZA10</accession>
<proteinExistence type="predicted"/>
<dbReference type="GeneID" id="20656725"/>
<dbReference type="Proteomes" id="UP000002640">
    <property type="component" value="Unassembled WGS sequence"/>
</dbReference>
<feature type="compositionally biased region" description="Basic and acidic residues" evidence="1">
    <location>
        <begin position="235"/>
        <end position="247"/>
    </location>
</feature>
<reference evidence="2 3" key="1">
    <citation type="journal article" date="2006" name="Science">
        <title>Phytophthora genome sequences uncover evolutionary origins and mechanisms of pathogenesis.</title>
        <authorList>
            <person name="Tyler B.M."/>
            <person name="Tripathy S."/>
            <person name="Zhang X."/>
            <person name="Dehal P."/>
            <person name="Jiang R.H."/>
            <person name="Aerts A."/>
            <person name="Arredondo F.D."/>
            <person name="Baxter L."/>
            <person name="Bensasson D."/>
            <person name="Beynon J.L."/>
            <person name="Chapman J."/>
            <person name="Damasceno C.M."/>
            <person name="Dorrance A.E."/>
            <person name="Dou D."/>
            <person name="Dickerman A.W."/>
            <person name="Dubchak I.L."/>
            <person name="Garbelotto M."/>
            <person name="Gijzen M."/>
            <person name="Gordon S.G."/>
            <person name="Govers F."/>
            <person name="Grunwald N.J."/>
            <person name="Huang W."/>
            <person name="Ivors K.L."/>
            <person name="Jones R.W."/>
            <person name="Kamoun S."/>
            <person name="Krampis K."/>
            <person name="Lamour K.H."/>
            <person name="Lee M.K."/>
            <person name="McDonald W.H."/>
            <person name="Medina M."/>
            <person name="Meijer H.J."/>
            <person name="Nordberg E.K."/>
            <person name="Maclean D.J."/>
            <person name="Ospina-Giraldo M.D."/>
            <person name="Morris P.F."/>
            <person name="Phuntumart V."/>
            <person name="Putnam N.H."/>
            <person name="Rash S."/>
            <person name="Rose J.K."/>
            <person name="Sakihama Y."/>
            <person name="Salamov A.A."/>
            <person name="Savidor A."/>
            <person name="Scheuring C.F."/>
            <person name="Smith B.M."/>
            <person name="Sobral B.W."/>
            <person name="Terry A."/>
            <person name="Torto-Alalibo T.A."/>
            <person name="Win J."/>
            <person name="Xu Z."/>
            <person name="Zhang H."/>
            <person name="Grigoriev I.V."/>
            <person name="Rokhsar D.S."/>
            <person name="Boore J.L."/>
        </authorList>
    </citation>
    <scope>NUCLEOTIDE SEQUENCE [LARGE SCALE GENOMIC DNA]</scope>
    <source>
        <strain evidence="2 3">P6497</strain>
    </source>
</reference>
<organism evidence="2 3">
    <name type="scientific">Phytophthora sojae (strain P6497)</name>
    <name type="common">Soybean stem and root rot agent</name>
    <name type="synonym">Phytophthora megasperma f. sp. glycines</name>
    <dbReference type="NCBI Taxonomy" id="1094619"/>
    <lineage>
        <taxon>Eukaryota</taxon>
        <taxon>Sar</taxon>
        <taxon>Stramenopiles</taxon>
        <taxon>Oomycota</taxon>
        <taxon>Peronosporomycetes</taxon>
        <taxon>Peronosporales</taxon>
        <taxon>Peronosporaceae</taxon>
        <taxon>Phytophthora</taxon>
    </lineage>
</organism>